<organism evidence="1 2">
    <name type="scientific">Shackletoniella antarctica</name>
    <dbReference type="NCBI Taxonomy" id="268115"/>
    <lineage>
        <taxon>Bacteria</taxon>
        <taxon>Bacillati</taxon>
        <taxon>Cyanobacteriota</taxon>
        <taxon>Cyanophyceae</taxon>
        <taxon>Oculatellales</taxon>
        <taxon>Oculatellaceae</taxon>
        <taxon>Shackletoniella</taxon>
    </lineage>
</organism>
<sequence>MVAPSNKRRVSVTIDADLLEVIDQVSDNRSAVIEAALRLWHIQAINEQLRQYYQSQPQPDLDQAAQWADFAQHQLEETLDQEGL</sequence>
<evidence type="ECO:0000313" key="1">
    <source>
        <dbReference type="EMBL" id="PZO35470.1"/>
    </source>
</evidence>
<name>A0A2W4VU34_9CYAN</name>
<proteinExistence type="predicted"/>
<dbReference type="CDD" id="cd22231">
    <property type="entry name" value="RHH_NikR_HicB-like"/>
    <property type="match status" value="1"/>
</dbReference>
<protein>
    <recommendedName>
        <fullName evidence="3">CopG family transcriptional regulator</fullName>
    </recommendedName>
</protein>
<evidence type="ECO:0000313" key="2">
    <source>
        <dbReference type="Proteomes" id="UP000249081"/>
    </source>
</evidence>
<dbReference type="AlphaFoldDB" id="A0A2W4VU34"/>
<accession>A0A2W4VU34</accession>
<reference evidence="2" key="1">
    <citation type="submission" date="2018-04" db="EMBL/GenBank/DDBJ databases">
        <authorList>
            <person name="Cornet L."/>
        </authorList>
    </citation>
    <scope>NUCLEOTIDE SEQUENCE [LARGE SCALE GENOMIC DNA]</scope>
</reference>
<comment type="caution">
    <text evidence="1">The sequence shown here is derived from an EMBL/GenBank/DDBJ whole genome shotgun (WGS) entry which is preliminary data.</text>
</comment>
<dbReference type="Proteomes" id="UP000249081">
    <property type="component" value="Unassembled WGS sequence"/>
</dbReference>
<evidence type="ECO:0008006" key="3">
    <source>
        <dbReference type="Google" id="ProtNLM"/>
    </source>
</evidence>
<dbReference type="EMBL" id="QBMN01000167">
    <property type="protein sequence ID" value="PZO35470.1"/>
    <property type="molecule type" value="Genomic_DNA"/>
</dbReference>
<gene>
    <name evidence="1" type="ORF">DCF17_18650</name>
</gene>
<reference evidence="1 2" key="2">
    <citation type="submission" date="2018-06" db="EMBL/GenBank/DDBJ databases">
        <title>Metagenomic assembly of (sub)arctic Cyanobacteria and their associated microbiome from non-axenic cultures.</title>
        <authorList>
            <person name="Baurain D."/>
        </authorList>
    </citation>
    <scope>NUCLEOTIDE SEQUENCE [LARGE SCALE GENOMIC DNA]</scope>
    <source>
        <strain evidence="1">ULC041bin1</strain>
    </source>
</reference>